<keyword evidence="3" id="KW-0326">Glycosidase</keyword>
<gene>
    <name evidence="6" type="ORF">C7383_1048</name>
</gene>
<dbReference type="InterPro" id="IPR002053">
    <property type="entry name" value="Glyco_hydro_25"/>
</dbReference>
<dbReference type="SMART" id="SM00641">
    <property type="entry name" value="Glyco_25"/>
    <property type="match status" value="1"/>
</dbReference>
<dbReference type="Proteomes" id="UP000245412">
    <property type="component" value="Unassembled WGS sequence"/>
</dbReference>
<dbReference type="InterPro" id="IPR018392">
    <property type="entry name" value="LysM"/>
</dbReference>
<dbReference type="AlphaFoldDB" id="A0AB73T5E5"/>
<keyword evidence="2" id="KW-0378">Hydrolase</keyword>
<evidence type="ECO:0000256" key="4">
    <source>
        <dbReference type="SAM" id="MobiDB-lite"/>
    </source>
</evidence>
<dbReference type="SMART" id="SM00257">
    <property type="entry name" value="LysM"/>
    <property type="match status" value="3"/>
</dbReference>
<reference evidence="6 7" key="1">
    <citation type="submission" date="2018-05" db="EMBL/GenBank/DDBJ databases">
        <authorList>
            <person name="Goeker M."/>
            <person name="Huntemann M."/>
            <person name="Clum A."/>
            <person name="Pillay M."/>
            <person name="Palaniappan K."/>
            <person name="Varghese N."/>
            <person name="Mikhailova N."/>
            <person name="Stamatis D."/>
            <person name="Reddy T."/>
            <person name="Daum C."/>
            <person name="Shapiro N."/>
            <person name="Ivanova N."/>
            <person name="Kyrpides N."/>
            <person name="Woyke T."/>
        </authorList>
    </citation>
    <scope>NUCLEOTIDE SEQUENCE [LARGE SCALE GENOMIC DNA]</scope>
    <source>
        <strain evidence="6 7">DSM 26524</strain>
    </source>
</reference>
<dbReference type="InterPro" id="IPR036779">
    <property type="entry name" value="LysM_dom_sf"/>
</dbReference>
<feature type="domain" description="LysM" evidence="5">
    <location>
        <begin position="312"/>
        <end position="356"/>
    </location>
</feature>
<feature type="domain" description="LysM" evidence="5">
    <location>
        <begin position="363"/>
        <end position="407"/>
    </location>
</feature>
<dbReference type="CDD" id="cd06525">
    <property type="entry name" value="GH25_Lyc-like"/>
    <property type="match status" value="1"/>
</dbReference>
<dbReference type="EMBL" id="QGGY01000004">
    <property type="protein sequence ID" value="PWJ76563.1"/>
    <property type="molecule type" value="Genomic_DNA"/>
</dbReference>
<dbReference type="SUPFAM" id="SSF51445">
    <property type="entry name" value="(Trans)glycosidases"/>
    <property type="match status" value="1"/>
</dbReference>
<dbReference type="PANTHER" id="PTHR33734:SF22">
    <property type="entry name" value="MEMBRANE-BOUND LYTIC MUREIN TRANSGLYCOSYLASE D"/>
    <property type="match status" value="1"/>
</dbReference>
<proteinExistence type="inferred from homology"/>
<feature type="domain" description="LysM" evidence="5">
    <location>
        <begin position="239"/>
        <end position="283"/>
    </location>
</feature>
<dbReference type="CDD" id="cd00118">
    <property type="entry name" value="LysM"/>
    <property type="match status" value="3"/>
</dbReference>
<dbReference type="Gene3D" id="3.20.20.80">
    <property type="entry name" value="Glycosidases"/>
    <property type="match status" value="1"/>
</dbReference>
<protein>
    <submittedName>
        <fullName evidence="6">GH25 family lysozyme M1 (1,4-beta-N-acetylmuramidase)</fullName>
    </submittedName>
</protein>
<evidence type="ECO:0000313" key="6">
    <source>
        <dbReference type="EMBL" id="PWJ76563.1"/>
    </source>
</evidence>
<dbReference type="GO" id="GO:0016998">
    <property type="term" value="P:cell wall macromolecule catabolic process"/>
    <property type="evidence" value="ECO:0007669"/>
    <property type="project" value="InterPro"/>
</dbReference>
<evidence type="ECO:0000259" key="5">
    <source>
        <dbReference type="PROSITE" id="PS51782"/>
    </source>
</evidence>
<dbReference type="InterPro" id="IPR017853">
    <property type="entry name" value="GH"/>
</dbReference>
<sequence length="409" mass="44723">MKTVRNILCFLVPFLLFLTCPMVLYAESARLYHGIDVSQWQGDIDFQSVRDAGIEIVYIRAGEGFSYIDPYFISNYQKARAAGMKIGFYHYVTASTAEEARQQADFFYSLIRDKVIDCRPAMDFESFPELSGEEINEIAAAYLETLEGHLGYLPAFYSNSYDASAVFDSSFTEYPLWVADYEVTQPESTGAWSSWSGFQYSDSGYVPGISGNVDLDYFKDTIFTDKEPAPEEPGAGENITYTVRSGDTLWAIAQRYGTTVSDIASLNGISDPSLIFPGQILIIPQSGNSGSGSTGGSTGQNPGGTPSGETSDTYTVKGGDTLSWIAQYFGTTVQEIASLNNIADPNLIYPGQVLRLPGQVNNVIYHVKAGDTLSAIALRFHSSTAALAYINHIQNPNLIYVGQVLVIPQ</sequence>
<feature type="region of interest" description="Disordered" evidence="4">
    <location>
        <begin position="287"/>
        <end position="313"/>
    </location>
</feature>
<accession>A0AB73T5E5</accession>
<dbReference type="PROSITE" id="PS51782">
    <property type="entry name" value="LYSM"/>
    <property type="match status" value="3"/>
</dbReference>
<dbReference type="InterPro" id="IPR018077">
    <property type="entry name" value="Glyco_hydro_fam25_subgr"/>
</dbReference>
<dbReference type="Pfam" id="PF01183">
    <property type="entry name" value="Glyco_hydro_25"/>
    <property type="match status" value="1"/>
</dbReference>
<dbReference type="GO" id="GO:0003796">
    <property type="term" value="F:lysozyme activity"/>
    <property type="evidence" value="ECO:0007669"/>
    <property type="project" value="InterPro"/>
</dbReference>
<dbReference type="Pfam" id="PF01476">
    <property type="entry name" value="LysM"/>
    <property type="match status" value="3"/>
</dbReference>
<evidence type="ECO:0000313" key="7">
    <source>
        <dbReference type="Proteomes" id="UP000245412"/>
    </source>
</evidence>
<dbReference type="PROSITE" id="PS51904">
    <property type="entry name" value="GLYCOSYL_HYDROL_F25_2"/>
    <property type="match status" value="1"/>
</dbReference>
<keyword evidence="7" id="KW-1185">Reference proteome</keyword>
<feature type="compositionally biased region" description="Gly residues" evidence="4">
    <location>
        <begin position="289"/>
        <end position="306"/>
    </location>
</feature>
<name>A0AB73T5E5_9FIRM</name>
<dbReference type="SUPFAM" id="SSF54106">
    <property type="entry name" value="LysM domain"/>
    <property type="match status" value="3"/>
</dbReference>
<evidence type="ECO:0000256" key="2">
    <source>
        <dbReference type="ARBA" id="ARBA00022801"/>
    </source>
</evidence>
<evidence type="ECO:0000256" key="3">
    <source>
        <dbReference type="ARBA" id="ARBA00023295"/>
    </source>
</evidence>
<comment type="caution">
    <text evidence="6">The sequence shown here is derived from an EMBL/GenBank/DDBJ whole genome shotgun (WGS) entry which is preliminary data.</text>
</comment>
<evidence type="ECO:0000256" key="1">
    <source>
        <dbReference type="ARBA" id="ARBA00010646"/>
    </source>
</evidence>
<organism evidence="6 7">
    <name type="scientific">Murimonas intestini</name>
    <dbReference type="NCBI Taxonomy" id="1337051"/>
    <lineage>
        <taxon>Bacteria</taxon>
        <taxon>Bacillati</taxon>
        <taxon>Bacillota</taxon>
        <taxon>Clostridia</taxon>
        <taxon>Lachnospirales</taxon>
        <taxon>Lachnospiraceae</taxon>
        <taxon>Murimonas</taxon>
    </lineage>
</organism>
<dbReference type="GO" id="GO:0009253">
    <property type="term" value="P:peptidoglycan catabolic process"/>
    <property type="evidence" value="ECO:0007669"/>
    <property type="project" value="InterPro"/>
</dbReference>
<dbReference type="RefSeq" id="WP_109625715.1">
    <property type="nucleotide sequence ID" value="NZ_JANKBI010000008.1"/>
</dbReference>
<dbReference type="Gene3D" id="3.10.350.10">
    <property type="entry name" value="LysM domain"/>
    <property type="match status" value="3"/>
</dbReference>
<comment type="similarity">
    <text evidence="1">Belongs to the glycosyl hydrolase 25 family.</text>
</comment>
<dbReference type="PANTHER" id="PTHR33734">
    <property type="entry name" value="LYSM DOMAIN-CONTAINING GPI-ANCHORED PROTEIN 2"/>
    <property type="match status" value="1"/>
</dbReference>